<gene>
    <name evidence="2" type="ORF">GGR25_000840</name>
</gene>
<feature type="domain" description="AB hydrolase-1" evidence="1">
    <location>
        <begin position="23"/>
        <end position="130"/>
    </location>
</feature>
<accession>A0A840ALQ6</accession>
<dbReference type="PRINTS" id="PR00111">
    <property type="entry name" value="ABHYDROLASE"/>
</dbReference>
<evidence type="ECO:0000313" key="2">
    <source>
        <dbReference type="EMBL" id="MBB3929821.1"/>
    </source>
</evidence>
<dbReference type="GO" id="GO:0003824">
    <property type="term" value="F:catalytic activity"/>
    <property type="evidence" value="ECO:0007669"/>
    <property type="project" value="InterPro"/>
</dbReference>
<dbReference type="InterPro" id="IPR050266">
    <property type="entry name" value="AB_hydrolase_sf"/>
</dbReference>
<dbReference type="EMBL" id="JACIDS010000001">
    <property type="protein sequence ID" value="MBB3929821.1"/>
    <property type="molecule type" value="Genomic_DNA"/>
</dbReference>
<dbReference type="InterPro" id="IPR029058">
    <property type="entry name" value="AB_hydrolase_fold"/>
</dbReference>
<dbReference type="Gene3D" id="3.40.50.1820">
    <property type="entry name" value="alpha/beta hydrolase"/>
    <property type="match status" value="1"/>
</dbReference>
<sequence length="273" mass="29598">MDRLVRDGVELAYRLKHGGSGLPVILVHGWCCDHSYLSPQFDYFAARGHTVLAPDLRGHGASDKPVQDYPISAFTDDVAWMAEALGLDRSIVIGHSMGGIIAFDLAVRYPERVAGTVQLDSSTAVTDAARAIMTTFIETLKGPGYAEALADYAARVLFVDSDDAARRADILRRMTLAPQHMMISAFTGLRDFDPGEAGRRQTAPSLYIAADEPSPRSDMTRLGTLVPHLHYGRVVGSGHFCQLEVPDQVNAMITRFLEVAGLAARNASGPSDR</sequence>
<reference evidence="2 3" key="1">
    <citation type="submission" date="2020-08" db="EMBL/GenBank/DDBJ databases">
        <title>Genomic Encyclopedia of Type Strains, Phase IV (KMG-IV): sequencing the most valuable type-strain genomes for metagenomic binning, comparative biology and taxonomic classification.</title>
        <authorList>
            <person name="Goeker M."/>
        </authorList>
    </citation>
    <scope>NUCLEOTIDE SEQUENCE [LARGE SCALE GENOMIC DNA]</scope>
    <source>
        <strain evidence="2 3">DSM 25966</strain>
    </source>
</reference>
<protein>
    <submittedName>
        <fullName evidence="2">Pimeloyl-ACP methyl ester carboxylesterase</fullName>
    </submittedName>
</protein>
<dbReference type="RefSeq" id="WP_183397440.1">
    <property type="nucleotide sequence ID" value="NZ_JACIDS010000001.1"/>
</dbReference>
<comment type="caution">
    <text evidence="2">The sequence shown here is derived from an EMBL/GenBank/DDBJ whole genome shotgun (WGS) entry which is preliminary data.</text>
</comment>
<name>A0A840ALQ6_9HYPH</name>
<dbReference type="SUPFAM" id="SSF53474">
    <property type="entry name" value="alpha/beta-Hydrolases"/>
    <property type="match status" value="1"/>
</dbReference>
<dbReference type="InterPro" id="IPR000073">
    <property type="entry name" value="AB_hydrolase_1"/>
</dbReference>
<dbReference type="PRINTS" id="PR00412">
    <property type="entry name" value="EPOXHYDRLASE"/>
</dbReference>
<evidence type="ECO:0000313" key="3">
    <source>
        <dbReference type="Proteomes" id="UP000553963"/>
    </source>
</evidence>
<evidence type="ECO:0000259" key="1">
    <source>
        <dbReference type="Pfam" id="PF00561"/>
    </source>
</evidence>
<dbReference type="Proteomes" id="UP000553963">
    <property type="component" value="Unassembled WGS sequence"/>
</dbReference>
<dbReference type="Pfam" id="PF00561">
    <property type="entry name" value="Abhydrolase_1"/>
    <property type="match status" value="1"/>
</dbReference>
<keyword evidence="3" id="KW-1185">Reference proteome</keyword>
<dbReference type="AlphaFoldDB" id="A0A840ALQ6"/>
<dbReference type="PANTHER" id="PTHR43798">
    <property type="entry name" value="MONOACYLGLYCEROL LIPASE"/>
    <property type="match status" value="1"/>
</dbReference>
<dbReference type="InterPro" id="IPR000639">
    <property type="entry name" value="Epox_hydrolase-like"/>
</dbReference>
<proteinExistence type="predicted"/>
<organism evidence="2 3">
    <name type="scientific">Kaistia hirudinis</name>
    <dbReference type="NCBI Taxonomy" id="1293440"/>
    <lineage>
        <taxon>Bacteria</taxon>
        <taxon>Pseudomonadati</taxon>
        <taxon>Pseudomonadota</taxon>
        <taxon>Alphaproteobacteria</taxon>
        <taxon>Hyphomicrobiales</taxon>
        <taxon>Kaistiaceae</taxon>
        <taxon>Kaistia</taxon>
    </lineage>
</organism>